<comment type="subcellular location">
    <subcellularLocation>
        <location evidence="1">Membrane</location>
        <topology evidence="1">Multi-pass membrane protein</topology>
    </subcellularLocation>
</comment>
<dbReference type="EMBL" id="JANAVB010035820">
    <property type="protein sequence ID" value="KAJ6804525.1"/>
    <property type="molecule type" value="Genomic_DNA"/>
</dbReference>
<evidence type="ECO:0000256" key="4">
    <source>
        <dbReference type="ARBA" id="ARBA00022516"/>
    </source>
</evidence>
<dbReference type="GO" id="GO:0005789">
    <property type="term" value="C:endoplasmic reticulum membrane"/>
    <property type="evidence" value="ECO:0007669"/>
    <property type="project" value="TreeGrafter"/>
</dbReference>
<evidence type="ECO:0000256" key="6">
    <source>
        <dbReference type="ARBA" id="ARBA00022692"/>
    </source>
</evidence>
<gene>
    <name evidence="15" type="ORF">M6B38_183675</name>
</gene>
<reference evidence="15" key="1">
    <citation type="journal article" date="2023" name="GigaByte">
        <title>Genome assembly of the bearded iris, Iris pallida Lam.</title>
        <authorList>
            <person name="Bruccoleri R.E."/>
            <person name="Oakeley E.J."/>
            <person name="Faust A.M.E."/>
            <person name="Altorfer M."/>
            <person name="Dessus-Babus S."/>
            <person name="Burckhardt D."/>
            <person name="Oertli M."/>
            <person name="Naumann U."/>
            <person name="Petersen F."/>
            <person name="Wong J."/>
        </authorList>
    </citation>
    <scope>NUCLEOTIDE SEQUENCE</scope>
    <source>
        <strain evidence="15">GSM-AAB239-AS_SAM_17_03QT</strain>
    </source>
</reference>
<dbReference type="InterPro" id="IPR030457">
    <property type="entry name" value="ELO_CS"/>
</dbReference>
<evidence type="ECO:0000256" key="7">
    <source>
        <dbReference type="ARBA" id="ARBA00022832"/>
    </source>
</evidence>
<dbReference type="GO" id="GO:0042761">
    <property type="term" value="P:very long-chain fatty acid biosynthetic process"/>
    <property type="evidence" value="ECO:0007669"/>
    <property type="project" value="TreeGrafter"/>
</dbReference>
<dbReference type="AlphaFoldDB" id="A0AAX6EL17"/>
<keyword evidence="8 14" id="KW-1133">Transmembrane helix</keyword>
<evidence type="ECO:0000256" key="5">
    <source>
        <dbReference type="ARBA" id="ARBA00022679"/>
    </source>
</evidence>
<evidence type="ECO:0000256" key="11">
    <source>
        <dbReference type="ARBA" id="ARBA00023160"/>
    </source>
</evidence>
<dbReference type="PANTHER" id="PTHR11157">
    <property type="entry name" value="FATTY ACID ACYL TRANSFERASE-RELATED"/>
    <property type="match status" value="1"/>
</dbReference>
<feature type="transmembrane region" description="Helical" evidence="14">
    <location>
        <begin position="30"/>
        <end position="48"/>
    </location>
</feature>
<evidence type="ECO:0000256" key="9">
    <source>
        <dbReference type="ARBA" id="ARBA00023098"/>
    </source>
</evidence>
<keyword evidence="4" id="KW-0444">Lipid biosynthesis</keyword>
<dbReference type="GO" id="GO:0009922">
    <property type="term" value="F:fatty acid elongase activity"/>
    <property type="evidence" value="ECO:0007669"/>
    <property type="project" value="UniProtKB-EC"/>
</dbReference>
<evidence type="ECO:0000256" key="10">
    <source>
        <dbReference type="ARBA" id="ARBA00023136"/>
    </source>
</evidence>
<dbReference type="PROSITE" id="PS01188">
    <property type="entry name" value="ELO"/>
    <property type="match status" value="1"/>
</dbReference>
<keyword evidence="16" id="KW-1185">Reference proteome</keyword>
<accession>A0AAX6EL17</accession>
<sequence length="300" mass="33898">MVYQTLHYYLVSHPTISSFEWNPHRTPASSLPFLATTVLSYLSLTLLFRRTGLRLPLLSPSLLRAVSSLHNLNLLLLSLAMALGCSLSSLHQMPSPSWILCFPPRTTPAAAGPVFFWAYVFYLSKIYELLDTLLILLSGAESRTRRLTFLHVYHHSVVPVMCYVWLRTRQSLLPVALTTNAAVHVAMYSYYLSASAGLRWGPRWKRAVTEAQIWQFAFSFAVSLALLYLHFFRRRGDGGEGCQGMDGWLFNAAFNVSLFVLFLDFHATAYKNSERKTKSRNGLTTTTAATTTATKEEREN</sequence>
<evidence type="ECO:0000256" key="2">
    <source>
        <dbReference type="ARBA" id="ARBA00007263"/>
    </source>
</evidence>
<evidence type="ECO:0000256" key="3">
    <source>
        <dbReference type="ARBA" id="ARBA00012307"/>
    </source>
</evidence>
<evidence type="ECO:0000313" key="16">
    <source>
        <dbReference type="Proteomes" id="UP001140949"/>
    </source>
</evidence>
<feature type="compositionally biased region" description="Low complexity" evidence="13">
    <location>
        <begin position="284"/>
        <end position="293"/>
    </location>
</feature>
<feature type="region of interest" description="Disordered" evidence="13">
    <location>
        <begin position="276"/>
        <end position="300"/>
    </location>
</feature>
<protein>
    <recommendedName>
        <fullName evidence="3">very-long-chain 3-oxoacyl-CoA synthase</fullName>
        <ecNumber evidence="3">2.3.1.199</ecNumber>
    </recommendedName>
</protein>
<reference evidence="15" key="2">
    <citation type="submission" date="2023-04" db="EMBL/GenBank/DDBJ databases">
        <authorList>
            <person name="Bruccoleri R.E."/>
            <person name="Oakeley E.J."/>
            <person name="Faust A.-M."/>
            <person name="Dessus-Babus S."/>
            <person name="Altorfer M."/>
            <person name="Burckhardt D."/>
            <person name="Oertli M."/>
            <person name="Naumann U."/>
            <person name="Petersen F."/>
            <person name="Wong J."/>
        </authorList>
    </citation>
    <scope>NUCLEOTIDE SEQUENCE</scope>
    <source>
        <strain evidence="15">GSM-AAB239-AS_SAM_17_03QT</strain>
        <tissue evidence="15">Leaf</tissue>
    </source>
</reference>
<dbReference type="GO" id="GO:0030148">
    <property type="term" value="P:sphingolipid biosynthetic process"/>
    <property type="evidence" value="ECO:0007669"/>
    <property type="project" value="TreeGrafter"/>
</dbReference>
<evidence type="ECO:0000256" key="8">
    <source>
        <dbReference type="ARBA" id="ARBA00022989"/>
    </source>
</evidence>
<evidence type="ECO:0000256" key="12">
    <source>
        <dbReference type="ARBA" id="ARBA00047375"/>
    </source>
</evidence>
<keyword evidence="6 14" id="KW-0812">Transmembrane</keyword>
<feature type="transmembrane region" description="Helical" evidence="14">
    <location>
        <begin position="213"/>
        <end position="232"/>
    </location>
</feature>
<keyword evidence="9" id="KW-0443">Lipid metabolism</keyword>
<organism evidence="15 16">
    <name type="scientific">Iris pallida</name>
    <name type="common">Sweet iris</name>
    <dbReference type="NCBI Taxonomy" id="29817"/>
    <lineage>
        <taxon>Eukaryota</taxon>
        <taxon>Viridiplantae</taxon>
        <taxon>Streptophyta</taxon>
        <taxon>Embryophyta</taxon>
        <taxon>Tracheophyta</taxon>
        <taxon>Spermatophyta</taxon>
        <taxon>Magnoliopsida</taxon>
        <taxon>Liliopsida</taxon>
        <taxon>Asparagales</taxon>
        <taxon>Iridaceae</taxon>
        <taxon>Iridoideae</taxon>
        <taxon>Irideae</taxon>
        <taxon>Iris</taxon>
    </lineage>
</organism>
<evidence type="ECO:0000256" key="13">
    <source>
        <dbReference type="SAM" id="MobiDB-lite"/>
    </source>
</evidence>
<feature type="transmembrane region" description="Helical" evidence="14">
    <location>
        <begin position="69"/>
        <end position="90"/>
    </location>
</feature>
<dbReference type="PANTHER" id="PTHR11157:SF134">
    <property type="entry name" value="ELONGATION OF FATTY ACIDS PROTEIN 1-RELATED"/>
    <property type="match status" value="1"/>
</dbReference>
<dbReference type="Proteomes" id="UP001140949">
    <property type="component" value="Unassembled WGS sequence"/>
</dbReference>
<evidence type="ECO:0000256" key="1">
    <source>
        <dbReference type="ARBA" id="ARBA00004141"/>
    </source>
</evidence>
<keyword evidence="10 14" id="KW-0472">Membrane</keyword>
<comment type="similarity">
    <text evidence="2">Belongs to the ELO family.</text>
</comment>
<evidence type="ECO:0000256" key="14">
    <source>
        <dbReference type="SAM" id="Phobius"/>
    </source>
</evidence>
<evidence type="ECO:0000313" key="15">
    <source>
        <dbReference type="EMBL" id="KAJ6804525.1"/>
    </source>
</evidence>
<dbReference type="GO" id="GO:0034626">
    <property type="term" value="P:fatty acid elongation, polyunsaturated fatty acid"/>
    <property type="evidence" value="ECO:0007669"/>
    <property type="project" value="TreeGrafter"/>
</dbReference>
<dbReference type="GO" id="GO:0034625">
    <property type="term" value="P:fatty acid elongation, monounsaturated fatty acid"/>
    <property type="evidence" value="ECO:0007669"/>
    <property type="project" value="TreeGrafter"/>
</dbReference>
<dbReference type="Pfam" id="PF01151">
    <property type="entry name" value="ELO"/>
    <property type="match status" value="1"/>
</dbReference>
<dbReference type="InterPro" id="IPR002076">
    <property type="entry name" value="ELO_fam"/>
</dbReference>
<name>A0AAX6EL17_IRIPA</name>
<comment type="caution">
    <text evidence="15">The sequence shown here is derived from an EMBL/GenBank/DDBJ whole genome shotgun (WGS) entry which is preliminary data.</text>
</comment>
<comment type="catalytic activity">
    <reaction evidence="12">
        <text>a very-long-chain acyl-CoA + malonyl-CoA + H(+) = a very-long-chain 3-oxoacyl-CoA + CO2 + CoA</text>
        <dbReference type="Rhea" id="RHEA:32727"/>
        <dbReference type="ChEBI" id="CHEBI:15378"/>
        <dbReference type="ChEBI" id="CHEBI:16526"/>
        <dbReference type="ChEBI" id="CHEBI:57287"/>
        <dbReference type="ChEBI" id="CHEBI:57384"/>
        <dbReference type="ChEBI" id="CHEBI:90725"/>
        <dbReference type="ChEBI" id="CHEBI:90736"/>
        <dbReference type="EC" id="2.3.1.199"/>
    </reaction>
</comment>
<dbReference type="EC" id="2.3.1.199" evidence="3"/>
<dbReference type="GO" id="GO:0019367">
    <property type="term" value="P:fatty acid elongation, saturated fatty acid"/>
    <property type="evidence" value="ECO:0007669"/>
    <property type="project" value="TreeGrafter"/>
</dbReference>
<keyword evidence="11" id="KW-0275">Fatty acid biosynthesis</keyword>
<keyword evidence="5" id="KW-0808">Transferase</keyword>
<feature type="transmembrane region" description="Helical" evidence="14">
    <location>
        <begin position="252"/>
        <end position="270"/>
    </location>
</feature>
<proteinExistence type="inferred from homology"/>
<keyword evidence="7" id="KW-0276">Fatty acid metabolism</keyword>